<name>A0A291B6D0_9GAMM</name>
<accession>A0A291B6D0</accession>
<dbReference type="Proteomes" id="UP000218160">
    <property type="component" value="Chromosome 1"/>
</dbReference>
<dbReference type="EMBL" id="CP020660">
    <property type="protein sequence ID" value="ATF08551.1"/>
    <property type="molecule type" value="Genomic_DNA"/>
</dbReference>
<protein>
    <submittedName>
        <fullName evidence="1">Mobile element protein</fullName>
    </submittedName>
</protein>
<evidence type="ECO:0000313" key="1">
    <source>
        <dbReference type="EMBL" id="ATF08551.1"/>
    </source>
</evidence>
<organism evidence="1 2">
    <name type="scientific">Candidatus Enterovibrio altilux</name>
    <dbReference type="NCBI Taxonomy" id="1927128"/>
    <lineage>
        <taxon>Bacteria</taxon>
        <taxon>Pseudomonadati</taxon>
        <taxon>Pseudomonadota</taxon>
        <taxon>Gammaproteobacteria</taxon>
        <taxon>Vibrionales</taxon>
        <taxon>Vibrionaceae</taxon>
        <taxon>Enterovibrio</taxon>
    </lineage>
</organism>
<dbReference type="AlphaFoldDB" id="A0A291B6D0"/>
<evidence type="ECO:0000313" key="2">
    <source>
        <dbReference type="Proteomes" id="UP000218160"/>
    </source>
</evidence>
<keyword evidence="2" id="KW-1185">Reference proteome</keyword>
<proteinExistence type="predicted"/>
<dbReference type="KEGG" id="elux:BTN50_0003"/>
<gene>
    <name evidence="1" type="ORF">BTN50_0003</name>
</gene>
<reference evidence="2" key="1">
    <citation type="submission" date="2017-04" db="EMBL/GenBank/DDBJ databases">
        <title>Genome evolution of the luminous symbionts of deep sea anglerfish.</title>
        <authorList>
            <person name="Hendry T.A."/>
        </authorList>
    </citation>
    <scope>NUCLEOTIDE SEQUENCE [LARGE SCALE GENOMIC DNA]</scope>
</reference>
<sequence length="55" mass="6502">MLIEHDSLTFRIDEEIIQLRNQTKRGKDGKLRLFSDEAIMRAFMVKCVFSMLLRG</sequence>